<evidence type="ECO:0000313" key="1">
    <source>
        <dbReference type="EMBL" id="EEC16285.1"/>
    </source>
</evidence>
<accession>B7QBR3</accession>
<dbReference type="InParanoid" id="B7QBR3"/>
<dbReference type="EMBL" id="ABJB010074685">
    <property type="status" value="NOT_ANNOTATED_CDS"/>
    <property type="molecule type" value="Genomic_DNA"/>
</dbReference>
<protein>
    <submittedName>
        <fullName evidence="1 2">Uncharacterized protein</fullName>
    </submittedName>
</protein>
<reference evidence="2" key="2">
    <citation type="submission" date="2020-05" db="UniProtKB">
        <authorList>
            <consortium name="EnsemblMetazoa"/>
        </authorList>
    </citation>
    <scope>IDENTIFICATION</scope>
    <source>
        <strain evidence="2">wikel</strain>
    </source>
</reference>
<dbReference type="VEuPathDB" id="VectorBase:ISCI022910"/>
<dbReference type="VEuPathDB" id="VectorBase:ISCP_001830"/>
<evidence type="ECO:0000313" key="3">
    <source>
        <dbReference type="Proteomes" id="UP000001555"/>
    </source>
</evidence>
<dbReference type="PaxDb" id="6945-B7QBR3"/>
<dbReference type="EnsemblMetazoa" id="ISCW022910-RA">
    <property type="protein sequence ID" value="ISCW022910-PA"/>
    <property type="gene ID" value="ISCW022910"/>
</dbReference>
<organism>
    <name type="scientific">Ixodes scapularis</name>
    <name type="common">Black-legged tick</name>
    <name type="synonym">Deer tick</name>
    <dbReference type="NCBI Taxonomy" id="6945"/>
    <lineage>
        <taxon>Eukaryota</taxon>
        <taxon>Metazoa</taxon>
        <taxon>Ecdysozoa</taxon>
        <taxon>Arthropoda</taxon>
        <taxon>Chelicerata</taxon>
        <taxon>Arachnida</taxon>
        <taxon>Acari</taxon>
        <taxon>Parasitiformes</taxon>
        <taxon>Ixodida</taxon>
        <taxon>Ixodoidea</taxon>
        <taxon>Ixodidae</taxon>
        <taxon>Ixodinae</taxon>
        <taxon>Ixodes</taxon>
    </lineage>
</organism>
<dbReference type="EMBL" id="DS903006">
    <property type="protein sequence ID" value="EEC16285.1"/>
    <property type="molecule type" value="Genomic_DNA"/>
</dbReference>
<proteinExistence type="predicted"/>
<name>B7QBR3_IXOSC</name>
<reference evidence="1 3" key="1">
    <citation type="submission" date="2008-03" db="EMBL/GenBank/DDBJ databases">
        <title>Annotation of Ixodes scapularis.</title>
        <authorList>
            <consortium name="Ixodes scapularis Genome Project Consortium"/>
            <person name="Caler E."/>
            <person name="Hannick L.I."/>
            <person name="Bidwell S."/>
            <person name="Joardar V."/>
            <person name="Thiagarajan M."/>
            <person name="Amedeo P."/>
            <person name="Galinsky K.J."/>
            <person name="Schobel S."/>
            <person name="Inman J."/>
            <person name="Hostetler J."/>
            <person name="Miller J."/>
            <person name="Hammond M."/>
            <person name="Megy K."/>
            <person name="Lawson D."/>
            <person name="Kodira C."/>
            <person name="Sutton G."/>
            <person name="Meyer J."/>
            <person name="Hill C.A."/>
            <person name="Birren B."/>
            <person name="Nene V."/>
            <person name="Collins F."/>
            <person name="Alarcon-Chaidez F."/>
            <person name="Wikel S."/>
            <person name="Strausberg R."/>
        </authorList>
    </citation>
    <scope>NUCLEOTIDE SEQUENCE [LARGE SCALE GENOMIC DNA]</scope>
    <source>
        <strain evidence="3">Wikel</strain>
        <strain evidence="1">Wikel colony</strain>
    </source>
</reference>
<dbReference type="VEuPathDB" id="VectorBase:ISCW022910"/>
<dbReference type="AlphaFoldDB" id="B7QBR3"/>
<sequence>MASSMEGTAAGQVPIQWVRKTPKSNVVAFLEKRNTSERVLKERQLNHDKRRLALKEKRLALDQRKFDEEAQAGTQERHLEAEEKRLLMEVLLKQVKKY</sequence>
<evidence type="ECO:0000313" key="2">
    <source>
        <dbReference type="EnsemblMetazoa" id="ISCW022910-PA"/>
    </source>
</evidence>
<dbReference type="HOGENOM" id="CLU_2335957_0_0_1"/>
<dbReference type="Proteomes" id="UP000001555">
    <property type="component" value="Unassembled WGS sequence"/>
</dbReference>
<gene>
    <name evidence="1" type="ORF">IscW_ISCW022910</name>
</gene>
<keyword evidence="3" id="KW-1185">Reference proteome</keyword>